<comment type="pathway">
    <text evidence="2">Protein modification; protein ubiquitination.</text>
</comment>
<dbReference type="GO" id="GO:0005524">
    <property type="term" value="F:ATP binding"/>
    <property type="evidence" value="ECO:0007669"/>
    <property type="project" value="UniProtKB-KW"/>
</dbReference>
<keyword evidence="6" id="KW-0067">ATP-binding</keyword>
<dbReference type="FunFam" id="3.10.110.10:FF:000101">
    <property type="entry name" value="Ubiquitin-conjugating enzyme E2 D2"/>
    <property type="match status" value="1"/>
</dbReference>
<dbReference type="Pfam" id="PF00179">
    <property type="entry name" value="UQ_con"/>
    <property type="match status" value="1"/>
</dbReference>
<dbReference type="AlphaFoldDB" id="A0A5J9SRV1"/>
<evidence type="ECO:0000313" key="9">
    <source>
        <dbReference type="Proteomes" id="UP000324897"/>
    </source>
</evidence>
<feature type="domain" description="UBC core" evidence="7">
    <location>
        <begin position="12"/>
        <end position="159"/>
    </location>
</feature>
<dbReference type="SUPFAM" id="SSF54495">
    <property type="entry name" value="UBC-like"/>
    <property type="match status" value="1"/>
</dbReference>
<keyword evidence="5" id="KW-0833">Ubl conjugation pathway</keyword>
<dbReference type="Proteomes" id="UP000324897">
    <property type="component" value="Unassembled WGS sequence"/>
</dbReference>
<evidence type="ECO:0000259" key="7">
    <source>
        <dbReference type="PROSITE" id="PS50127"/>
    </source>
</evidence>
<evidence type="ECO:0000256" key="6">
    <source>
        <dbReference type="ARBA" id="ARBA00022840"/>
    </source>
</evidence>
<comment type="caution">
    <text evidence="8">The sequence shown here is derived from an EMBL/GenBank/DDBJ whole genome shotgun (WGS) entry which is preliminary data.</text>
</comment>
<dbReference type="InterPro" id="IPR016135">
    <property type="entry name" value="UBQ-conjugating_enzyme/RWD"/>
</dbReference>
<keyword evidence="3" id="KW-0808">Transferase</keyword>
<keyword evidence="4" id="KW-0547">Nucleotide-binding</keyword>
<organism evidence="8 9">
    <name type="scientific">Eragrostis curvula</name>
    <name type="common">weeping love grass</name>
    <dbReference type="NCBI Taxonomy" id="38414"/>
    <lineage>
        <taxon>Eukaryota</taxon>
        <taxon>Viridiplantae</taxon>
        <taxon>Streptophyta</taxon>
        <taxon>Embryophyta</taxon>
        <taxon>Tracheophyta</taxon>
        <taxon>Spermatophyta</taxon>
        <taxon>Magnoliopsida</taxon>
        <taxon>Liliopsida</taxon>
        <taxon>Poales</taxon>
        <taxon>Poaceae</taxon>
        <taxon>PACMAD clade</taxon>
        <taxon>Chloridoideae</taxon>
        <taxon>Eragrostideae</taxon>
        <taxon>Eragrostidinae</taxon>
        <taxon>Eragrostis</taxon>
    </lineage>
</organism>
<dbReference type="GO" id="GO:0061631">
    <property type="term" value="F:ubiquitin conjugating enzyme activity"/>
    <property type="evidence" value="ECO:0007669"/>
    <property type="project" value="UniProtKB-EC"/>
</dbReference>
<evidence type="ECO:0000313" key="8">
    <source>
        <dbReference type="EMBL" id="TVU01700.1"/>
    </source>
</evidence>
<evidence type="ECO:0000256" key="1">
    <source>
        <dbReference type="ARBA" id="ARBA00000485"/>
    </source>
</evidence>
<gene>
    <name evidence="8" type="ORF">EJB05_52833</name>
</gene>
<dbReference type="PROSITE" id="PS50127">
    <property type="entry name" value="UBC_2"/>
    <property type="match status" value="1"/>
</dbReference>
<evidence type="ECO:0000256" key="3">
    <source>
        <dbReference type="ARBA" id="ARBA00022679"/>
    </source>
</evidence>
<protein>
    <recommendedName>
        <fullName evidence="7">UBC core domain-containing protein</fullName>
    </recommendedName>
</protein>
<evidence type="ECO:0000256" key="2">
    <source>
        <dbReference type="ARBA" id="ARBA00004906"/>
    </source>
</evidence>
<dbReference type="SMART" id="SM00212">
    <property type="entry name" value="UBCc"/>
    <property type="match status" value="1"/>
</dbReference>
<reference evidence="8 9" key="1">
    <citation type="journal article" date="2019" name="Sci. Rep.">
        <title>A high-quality genome of Eragrostis curvula grass provides insights into Poaceae evolution and supports new strategies to enhance forage quality.</title>
        <authorList>
            <person name="Carballo J."/>
            <person name="Santos B.A.C.M."/>
            <person name="Zappacosta D."/>
            <person name="Garbus I."/>
            <person name="Selva J.P."/>
            <person name="Gallo C.A."/>
            <person name="Diaz A."/>
            <person name="Albertini E."/>
            <person name="Caccamo M."/>
            <person name="Echenique V."/>
        </authorList>
    </citation>
    <scope>NUCLEOTIDE SEQUENCE [LARGE SCALE GENOMIC DNA]</scope>
    <source>
        <strain evidence="9">cv. Victoria</strain>
        <tissue evidence="8">Leaf</tissue>
    </source>
</reference>
<evidence type="ECO:0000256" key="4">
    <source>
        <dbReference type="ARBA" id="ARBA00022741"/>
    </source>
</evidence>
<sequence length="244" mass="27774">MGAAPSSAPKEPCWRRIRKELHQFWVDPPPFCRPGRSPVTDLLHWEVIIDGPEDSPYAGGTFPVDVQFPCDNPFKPTKITFKTKVFHPNIDSEGQMVLDIFKENWSPAMTINTLLLSIVSVLYDPMLDYPINSDIARLYQRNIKLYEEKARAWTRKYSSEPVVSYYPEKGDEHWQEYRDAFAAHYVEVAMRRRVAERRRAAASSTGHTAAAPRKRGASLVWRRAVAFLQGRSIAAPPTAKAVAN</sequence>
<name>A0A5J9SRV1_9POAL</name>
<proteinExistence type="predicted"/>
<dbReference type="PANTHER" id="PTHR24068">
    <property type="entry name" value="UBIQUITIN-CONJUGATING ENZYME E2"/>
    <property type="match status" value="1"/>
</dbReference>
<comment type="catalytic activity">
    <reaction evidence="1">
        <text>S-ubiquitinyl-[E1 ubiquitin-activating enzyme]-L-cysteine + [E2 ubiquitin-conjugating enzyme]-L-cysteine = [E1 ubiquitin-activating enzyme]-L-cysteine + S-ubiquitinyl-[E2 ubiquitin-conjugating enzyme]-L-cysteine.</text>
        <dbReference type="EC" id="2.3.2.23"/>
    </reaction>
</comment>
<dbReference type="Gramene" id="TVU01700">
    <property type="protein sequence ID" value="TVU01700"/>
    <property type="gene ID" value="EJB05_52833"/>
</dbReference>
<evidence type="ECO:0000256" key="5">
    <source>
        <dbReference type="ARBA" id="ARBA00022786"/>
    </source>
</evidence>
<dbReference type="EMBL" id="RWGY01000402">
    <property type="protein sequence ID" value="TVU01700.1"/>
    <property type="molecule type" value="Genomic_DNA"/>
</dbReference>
<accession>A0A5J9SRV1</accession>
<keyword evidence="9" id="KW-1185">Reference proteome</keyword>
<dbReference type="OrthoDB" id="9978460at2759"/>
<dbReference type="Gene3D" id="3.10.110.10">
    <property type="entry name" value="Ubiquitin Conjugating Enzyme"/>
    <property type="match status" value="1"/>
</dbReference>
<dbReference type="InterPro" id="IPR000608">
    <property type="entry name" value="UBC"/>
</dbReference>